<dbReference type="InterPro" id="IPR039361">
    <property type="entry name" value="Cyclin"/>
</dbReference>
<dbReference type="STRING" id="51028.A0A0N4VF35"/>
<dbReference type="InterPro" id="IPR006671">
    <property type="entry name" value="Cyclin_N"/>
</dbReference>
<comment type="similarity">
    <text evidence="4">Belongs to the cyclin family.</text>
</comment>
<dbReference type="PROSITE" id="PS00292">
    <property type="entry name" value="CYCLINS"/>
    <property type="match status" value="1"/>
</dbReference>
<feature type="domain" description="Cyclin C-terminal" evidence="6">
    <location>
        <begin position="184"/>
        <end position="297"/>
    </location>
</feature>
<evidence type="ECO:0000313" key="9">
    <source>
        <dbReference type="WBParaSite" id="EVEC_0000932901-mRNA-1"/>
    </source>
</evidence>
<dbReference type="SUPFAM" id="SSF47954">
    <property type="entry name" value="Cyclin-like"/>
    <property type="match status" value="2"/>
</dbReference>
<dbReference type="GO" id="GO:0051301">
    <property type="term" value="P:cell division"/>
    <property type="evidence" value="ECO:0007669"/>
    <property type="project" value="UniProtKB-KW"/>
</dbReference>
<dbReference type="WBParaSite" id="EVEC_0000932901-mRNA-1">
    <property type="protein sequence ID" value="EVEC_0000932901-mRNA-1"/>
    <property type="gene ID" value="EVEC_0000932901"/>
</dbReference>
<dbReference type="Pfam" id="PF00134">
    <property type="entry name" value="Cyclin_N"/>
    <property type="match status" value="1"/>
</dbReference>
<evidence type="ECO:0000256" key="2">
    <source>
        <dbReference type="ARBA" id="ARBA00023127"/>
    </source>
</evidence>
<organism evidence="9">
    <name type="scientific">Enterobius vermicularis</name>
    <name type="common">Human pinworm</name>
    <dbReference type="NCBI Taxonomy" id="51028"/>
    <lineage>
        <taxon>Eukaryota</taxon>
        <taxon>Metazoa</taxon>
        <taxon>Ecdysozoa</taxon>
        <taxon>Nematoda</taxon>
        <taxon>Chromadorea</taxon>
        <taxon>Rhabditida</taxon>
        <taxon>Spirurina</taxon>
        <taxon>Oxyuridomorpha</taxon>
        <taxon>Oxyuroidea</taxon>
        <taxon>Oxyuridae</taxon>
        <taxon>Enterobius</taxon>
    </lineage>
</organism>
<dbReference type="Proteomes" id="UP000274131">
    <property type="component" value="Unassembled WGS sequence"/>
</dbReference>
<evidence type="ECO:0000256" key="3">
    <source>
        <dbReference type="ARBA" id="ARBA00023306"/>
    </source>
</evidence>
<dbReference type="EMBL" id="UXUI01009591">
    <property type="protein sequence ID" value="VDD94004.1"/>
    <property type="molecule type" value="Genomic_DNA"/>
</dbReference>
<dbReference type="AlphaFoldDB" id="A0A0N4VF35"/>
<dbReference type="InterPro" id="IPR036915">
    <property type="entry name" value="Cyclin-like_sf"/>
</dbReference>
<keyword evidence="8" id="KW-1185">Reference proteome</keyword>
<evidence type="ECO:0000259" key="6">
    <source>
        <dbReference type="SMART" id="SM01332"/>
    </source>
</evidence>
<proteinExistence type="inferred from homology"/>
<dbReference type="PANTHER" id="PTHR10177">
    <property type="entry name" value="CYCLINS"/>
    <property type="match status" value="1"/>
</dbReference>
<evidence type="ECO:0000256" key="4">
    <source>
        <dbReference type="RuleBase" id="RU000383"/>
    </source>
</evidence>
<dbReference type="InterPro" id="IPR013763">
    <property type="entry name" value="Cyclin-like_dom"/>
</dbReference>
<dbReference type="Pfam" id="PF02984">
    <property type="entry name" value="Cyclin_C"/>
    <property type="match status" value="1"/>
</dbReference>
<dbReference type="InterPro" id="IPR048258">
    <property type="entry name" value="Cyclins_cyclin-box"/>
</dbReference>
<keyword evidence="2 4" id="KW-0195">Cyclin</keyword>
<evidence type="ECO:0000256" key="1">
    <source>
        <dbReference type="ARBA" id="ARBA00022618"/>
    </source>
</evidence>
<gene>
    <name evidence="7" type="ORF">EVEC_LOCUS8755</name>
</gene>
<dbReference type="OrthoDB" id="5590282at2759"/>
<sequence length="355" mass="41732">MTNSLRIDSSKKVVEKPALKATLRCRNANLSCIDENKVDPCPEYDYDKRNEGDPFLVPEYAYDIFKYYKKREVTRQKLFTKEMRAVLVDWMVEMQESFELNHETLYTSIKIMDHYLDKCGKQIRREDLQLMGSTAIFIASKFEERCPPPIEDFLYVCEEAFTHDDMLSMERSVLRTIDFDLGYPLAYRFLRRYSKVLQLDMATLTLARYYLETCSLYYEFIGVSDSLMASACLLMALRVKKLADWNPILIKYTGYHLKEVEPLMWAVNHAMQMRSRIYPRLAVSFDKYSSEYVFVSLKNDCCKSGRVKGIALYVKRVQMRVFSVFFEVTSFPFLDDRFPPSVPVGPPSEFLLKDY</sequence>
<accession>A0A0N4VF35</accession>
<evidence type="ECO:0000259" key="5">
    <source>
        <dbReference type="SMART" id="SM00385"/>
    </source>
</evidence>
<keyword evidence="1" id="KW-0132">Cell division</keyword>
<feature type="domain" description="Cyclin-like" evidence="5">
    <location>
        <begin position="188"/>
        <end position="272"/>
    </location>
</feature>
<dbReference type="SMART" id="SM01332">
    <property type="entry name" value="Cyclin_C"/>
    <property type="match status" value="1"/>
</dbReference>
<dbReference type="SMART" id="SM00385">
    <property type="entry name" value="CYCLIN"/>
    <property type="match status" value="2"/>
</dbReference>
<dbReference type="GO" id="GO:0000278">
    <property type="term" value="P:mitotic cell cycle"/>
    <property type="evidence" value="ECO:0007669"/>
    <property type="project" value="UniProtKB-ARBA"/>
</dbReference>
<feature type="domain" description="Cyclin-like" evidence="5">
    <location>
        <begin position="89"/>
        <end position="175"/>
    </location>
</feature>
<reference evidence="9" key="1">
    <citation type="submission" date="2017-02" db="UniProtKB">
        <authorList>
            <consortium name="WormBaseParasite"/>
        </authorList>
    </citation>
    <scope>IDENTIFICATION</scope>
</reference>
<protein>
    <submittedName>
        <fullName evidence="9">G2/mitotic-specific cyclin-B3</fullName>
    </submittedName>
</protein>
<keyword evidence="3" id="KW-0131">Cell cycle</keyword>
<evidence type="ECO:0000313" key="7">
    <source>
        <dbReference type="EMBL" id="VDD94004.1"/>
    </source>
</evidence>
<dbReference type="InterPro" id="IPR004367">
    <property type="entry name" value="Cyclin_C-dom"/>
</dbReference>
<dbReference type="Gene3D" id="1.10.472.10">
    <property type="entry name" value="Cyclin-like"/>
    <property type="match status" value="2"/>
</dbReference>
<evidence type="ECO:0000313" key="8">
    <source>
        <dbReference type="Proteomes" id="UP000274131"/>
    </source>
</evidence>
<name>A0A0N4VF35_ENTVE</name>
<reference evidence="7 8" key="2">
    <citation type="submission" date="2018-10" db="EMBL/GenBank/DDBJ databases">
        <authorList>
            <consortium name="Pathogen Informatics"/>
        </authorList>
    </citation>
    <scope>NUCLEOTIDE SEQUENCE [LARGE SCALE GENOMIC DNA]</scope>
</reference>
<dbReference type="FunFam" id="1.10.472.10:FF:000001">
    <property type="entry name" value="G2/mitotic-specific cyclin"/>
    <property type="match status" value="1"/>
</dbReference>